<dbReference type="Pfam" id="PF00847">
    <property type="entry name" value="AP2"/>
    <property type="match status" value="1"/>
</dbReference>
<name>A0AA38FCH3_TAXCH</name>
<dbReference type="GO" id="GO:0005634">
    <property type="term" value="C:nucleus"/>
    <property type="evidence" value="ECO:0007669"/>
    <property type="project" value="UniProtKB-SubCell"/>
</dbReference>
<comment type="subcellular location">
    <subcellularLocation>
        <location evidence="1">Nucleus</location>
    </subcellularLocation>
</comment>
<dbReference type="FunFam" id="3.30.730.10:FF:000001">
    <property type="entry name" value="Ethylene-responsive transcription factor 2"/>
    <property type="match status" value="1"/>
</dbReference>
<evidence type="ECO:0000259" key="6">
    <source>
        <dbReference type="PROSITE" id="PS51032"/>
    </source>
</evidence>
<dbReference type="PANTHER" id="PTHR31190:SF374">
    <property type="entry name" value="AP2_ERF DOMAIN-CONTAINING PROTEIN"/>
    <property type="match status" value="1"/>
</dbReference>
<dbReference type="GO" id="GO:0009873">
    <property type="term" value="P:ethylene-activated signaling pathway"/>
    <property type="evidence" value="ECO:0007669"/>
    <property type="project" value="InterPro"/>
</dbReference>
<dbReference type="PRINTS" id="PR00367">
    <property type="entry name" value="ETHRSPELEMNT"/>
</dbReference>
<protein>
    <recommendedName>
        <fullName evidence="6">AP2/ERF domain-containing protein</fullName>
    </recommendedName>
</protein>
<dbReference type="GO" id="GO:0003700">
    <property type="term" value="F:DNA-binding transcription factor activity"/>
    <property type="evidence" value="ECO:0007669"/>
    <property type="project" value="InterPro"/>
</dbReference>
<evidence type="ECO:0000256" key="4">
    <source>
        <dbReference type="ARBA" id="ARBA00023163"/>
    </source>
</evidence>
<dbReference type="EMBL" id="JAHRHJ020000010">
    <property type="protein sequence ID" value="KAH9297593.1"/>
    <property type="molecule type" value="Genomic_DNA"/>
</dbReference>
<evidence type="ECO:0000256" key="3">
    <source>
        <dbReference type="ARBA" id="ARBA00023125"/>
    </source>
</evidence>
<organism evidence="7 8">
    <name type="scientific">Taxus chinensis</name>
    <name type="common">Chinese yew</name>
    <name type="synonym">Taxus wallichiana var. chinensis</name>
    <dbReference type="NCBI Taxonomy" id="29808"/>
    <lineage>
        <taxon>Eukaryota</taxon>
        <taxon>Viridiplantae</taxon>
        <taxon>Streptophyta</taxon>
        <taxon>Embryophyta</taxon>
        <taxon>Tracheophyta</taxon>
        <taxon>Spermatophyta</taxon>
        <taxon>Pinopsida</taxon>
        <taxon>Pinidae</taxon>
        <taxon>Conifers II</taxon>
        <taxon>Cupressales</taxon>
        <taxon>Taxaceae</taxon>
        <taxon>Taxus</taxon>
    </lineage>
</organism>
<gene>
    <name evidence="7" type="ORF">KI387_029275</name>
</gene>
<keyword evidence="8" id="KW-1185">Reference proteome</keyword>
<dbReference type="Gene3D" id="3.30.730.10">
    <property type="entry name" value="AP2/ERF domain"/>
    <property type="match status" value="1"/>
</dbReference>
<dbReference type="SUPFAM" id="SSF54171">
    <property type="entry name" value="DNA-binding domain"/>
    <property type="match status" value="1"/>
</dbReference>
<keyword evidence="2" id="KW-0805">Transcription regulation</keyword>
<dbReference type="Proteomes" id="UP000824469">
    <property type="component" value="Unassembled WGS sequence"/>
</dbReference>
<dbReference type="CDD" id="cd00018">
    <property type="entry name" value="AP2"/>
    <property type="match status" value="1"/>
</dbReference>
<keyword evidence="5" id="KW-0539">Nucleus</keyword>
<reference evidence="7 8" key="1">
    <citation type="journal article" date="2021" name="Nat. Plants">
        <title>The Taxus genome provides insights into paclitaxel biosynthesis.</title>
        <authorList>
            <person name="Xiong X."/>
            <person name="Gou J."/>
            <person name="Liao Q."/>
            <person name="Li Y."/>
            <person name="Zhou Q."/>
            <person name="Bi G."/>
            <person name="Li C."/>
            <person name="Du R."/>
            <person name="Wang X."/>
            <person name="Sun T."/>
            <person name="Guo L."/>
            <person name="Liang H."/>
            <person name="Lu P."/>
            <person name="Wu Y."/>
            <person name="Zhang Z."/>
            <person name="Ro D.K."/>
            <person name="Shang Y."/>
            <person name="Huang S."/>
            <person name="Yan J."/>
        </authorList>
    </citation>
    <scope>NUCLEOTIDE SEQUENCE [LARGE SCALE GENOMIC DNA]</scope>
    <source>
        <strain evidence="7">Ta-2019</strain>
    </source>
</reference>
<dbReference type="PANTHER" id="PTHR31190">
    <property type="entry name" value="DNA-BINDING DOMAIN"/>
    <property type="match status" value="1"/>
</dbReference>
<evidence type="ECO:0000256" key="1">
    <source>
        <dbReference type="ARBA" id="ARBA00004123"/>
    </source>
</evidence>
<keyword evidence="4" id="KW-0804">Transcription</keyword>
<dbReference type="InterPro" id="IPR044808">
    <property type="entry name" value="ERF_plant"/>
</dbReference>
<dbReference type="InterPro" id="IPR036955">
    <property type="entry name" value="AP2/ERF_dom_sf"/>
</dbReference>
<dbReference type="GO" id="GO:0003677">
    <property type="term" value="F:DNA binding"/>
    <property type="evidence" value="ECO:0007669"/>
    <property type="project" value="UniProtKB-KW"/>
</dbReference>
<keyword evidence="3" id="KW-0238">DNA-binding</keyword>
<evidence type="ECO:0000313" key="7">
    <source>
        <dbReference type="EMBL" id="KAH9297593.1"/>
    </source>
</evidence>
<sequence length="258" mass="27850">MEQVWDLHGVVAAALAGDSNPRRLDVWERAPQLAHWNLNQRQLIRKGEVAAEKAIQLAAKEIQQVTKLAAAPLASAKEIPPVTKLAVAAEVNQSSAQLAAAPIVAAPPVTAAQPRYRGVRRRPWGKFAAEIRDSARQGARLWLGTFDTAVEAAMAYDRAAFAIRGTRAVLNFPFNVAANLPLLPPPPRKKQRTDKSTHVETSTQVRFAPAAYLNSAVGATIESRPVLLPPEFCLNAFPVDVLDGSAAAACGCQWLFQI</sequence>
<evidence type="ECO:0000313" key="8">
    <source>
        <dbReference type="Proteomes" id="UP000824469"/>
    </source>
</evidence>
<dbReference type="AlphaFoldDB" id="A0AA38FCH3"/>
<evidence type="ECO:0000256" key="5">
    <source>
        <dbReference type="ARBA" id="ARBA00023242"/>
    </source>
</evidence>
<feature type="domain" description="AP2/ERF" evidence="6">
    <location>
        <begin position="115"/>
        <end position="173"/>
    </location>
</feature>
<dbReference type="InterPro" id="IPR001471">
    <property type="entry name" value="AP2/ERF_dom"/>
</dbReference>
<dbReference type="SMART" id="SM00380">
    <property type="entry name" value="AP2"/>
    <property type="match status" value="1"/>
</dbReference>
<dbReference type="InterPro" id="IPR016177">
    <property type="entry name" value="DNA-bd_dom_sf"/>
</dbReference>
<proteinExistence type="predicted"/>
<dbReference type="PROSITE" id="PS51032">
    <property type="entry name" value="AP2_ERF"/>
    <property type="match status" value="1"/>
</dbReference>
<accession>A0AA38FCH3</accession>
<comment type="caution">
    <text evidence="7">The sequence shown here is derived from an EMBL/GenBank/DDBJ whole genome shotgun (WGS) entry which is preliminary data.</text>
</comment>
<evidence type="ECO:0000256" key="2">
    <source>
        <dbReference type="ARBA" id="ARBA00023015"/>
    </source>
</evidence>